<sequence length="85" mass="9460">MEVRCEPGKAYRHRCEPGKAYRLKGKWKSGASLVRRIGIDASLVTDDSIANLEERDDVLLLDEGLGLATPVLAFTERYIIAISQI</sequence>
<keyword evidence="2" id="KW-1185">Reference proteome</keyword>
<comment type="caution">
    <text evidence="1">The sequence shown here is derived from an EMBL/GenBank/DDBJ whole genome shotgun (WGS) entry which is preliminary data.</text>
</comment>
<name>A0AAN9ICI2_CROPI</name>
<evidence type="ECO:0000313" key="2">
    <source>
        <dbReference type="Proteomes" id="UP001372338"/>
    </source>
</evidence>
<gene>
    <name evidence="1" type="ORF">RIF29_15334</name>
</gene>
<reference evidence="1 2" key="1">
    <citation type="submission" date="2024-01" db="EMBL/GenBank/DDBJ databases">
        <title>The genomes of 5 underutilized Papilionoideae crops provide insights into root nodulation and disease resistanc.</title>
        <authorList>
            <person name="Yuan L."/>
        </authorList>
    </citation>
    <scope>NUCLEOTIDE SEQUENCE [LARGE SCALE GENOMIC DNA]</scope>
    <source>
        <strain evidence="1">ZHUSHIDOU_FW_LH</strain>
        <tissue evidence="1">Leaf</tissue>
    </source>
</reference>
<dbReference type="Proteomes" id="UP001372338">
    <property type="component" value="Unassembled WGS sequence"/>
</dbReference>
<accession>A0AAN9ICI2</accession>
<dbReference type="AlphaFoldDB" id="A0AAN9ICI2"/>
<evidence type="ECO:0000313" key="1">
    <source>
        <dbReference type="EMBL" id="KAK7274252.1"/>
    </source>
</evidence>
<proteinExistence type="predicted"/>
<dbReference type="EMBL" id="JAYWIO010000003">
    <property type="protein sequence ID" value="KAK7274252.1"/>
    <property type="molecule type" value="Genomic_DNA"/>
</dbReference>
<protein>
    <submittedName>
        <fullName evidence="1">Uncharacterized protein</fullName>
    </submittedName>
</protein>
<organism evidence="1 2">
    <name type="scientific">Crotalaria pallida</name>
    <name type="common">Smooth rattlebox</name>
    <name type="synonym">Crotalaria striata</name>
    <dbReference type="NCBI Taxonomy" id="3830"/>
    <lineage>
        <taxon>Eukaryota</taxon>
        <taxon>Viridiplantae</taxon>
        <taxon>Streptophyta</taxon>
        <taxon>Embryophyta</taxon>
        <taxon>Tracheophyta</taxon>
        <taxon>Spermatophyta</taxon>
        <taxon>Magnoliopsida</taxon>
        <taxon>eudicotyledons</taxon>
        <taxon>Gunneridae</taxon>
        <taxon>Pentapetalae</taxon>
        <taxon>rosids</taxon>
        <taxon>fabids</taxon>
        <taxon>Fabales</taxon>
        <taxon>Fabaceae</taxon>
        <taxon>Papilionoideae</taxon>
        <taxon>50 kb inversion clade</taxon>
        <taxon>genistoids sensu lato</taxon>
        <taxon>core genistoids</taxon>
        <taxon>Crotalarieae</taxon>
        <taxon>Crotalaria</taxon>
    </lineage>
</organism>